<reference evidence="2 3" key="1">
    <citation type="submission" date="2018-11" db="EMBL/GenBank/DDBJ databases">
        <title>Bradyrhizobium sp. nov., isolated from effective nodules of peanut in China.</title>
        <authorList>
            <person name="Li Y."/>
        </authorList>
    </citation>
    <scope>NUCLEOTIDE SEQUENCE [LARGE SCALE GENOMIC DNA]</scope>
    <source>
        <strain evidence="2 3">CCBAU 51770</strain>
    </source>
</reference>
<gene>
    <name evidence="2" type="ORF">EAS61_40825</name>
</gene>
<name>A0A4Q0Q6E5_9BRAD</name>
<dbReference type="EMBL" id="RKMK01000092">
    <property type="protein sequence ID" value="RXG83837.1"/>
    <property type="molecule type" value="Genomic_DNA"/>
</dbReference>
<dbReference type="Proteomes" id="UP000290174">
    <property type="component" value="Unassembled WGS sequence"/>
</dbReference>
<feature type="region of interest" description="Disordered" evidence="1">
    <location>
        <begin position="64"/>
        <end position="83"/>
    </location>
</feature>
<accession>A0A4Q0Q6E5</accession>
<evidence type="ECO:0000313" key="2">
    <source>
        <dbReference type="EMBL" id="RXG83837.1"/>
    </source>
</evidence>
<proteinExistence type="predicted"/>
<protein>
    <submittedName>
        <fullName evidence="2">Uncharacterized protein</fullName>
    </submittedName>
</protein>
<organism evidence="2 3">
    <name type="scientific">Bradyrhizobium zhanjiangense</name>
    <dbReference type="NCBI Taxonomy" id="1325107"/>
    <lineage>
        <taxon>Bacteria</taxon>
        <taxon>Pseudomonadati</taxon>
        <taxon>Pseudomonadota</taxon>
        <taxon>Alphaproteobacteria</taxon>
        <taxon>Hyphomicrobiales</taxon>
        <taxon>Nitrobacteraceae</taxon>
        <taxon>Bradyrhizobium</taxon>
    </lineage>
</organism>
<comment type="caution">
    <text evidence="2">The sequence shown here is derived from an EMBL/GenBank/DDBJ whole genome shotgun (WGS) entry which is preliminary data.</text>
</comment>
<sequence>MHASHYLAPPQVLHDIGILSRKGERMRWFRAAPKEPQRIIKWYGTEVQLDRVRLFRHKRATCLKSPADPTSAGARTDKLIMST</sequence>
<dbReference type="AlphaFoldDB" id="A0A4Q0Q6E5"/>
<evidence type="ECO:0000256" key="1">
    <source>
        <dbReference type="SAM" id="MobiDB-lite"/>
    </source>
</evidence>
<evidence type="ECO:0000313" key="3">
    <source>
        <dbReference type="Proteomes" id="UP000290174"/>
    </source>
</evidence>